<comment type="catalytic activity">
    <reaction evidence="13">
        <text>a lipid A disaccharide + ATP = a lipid IVA + ADP + H(+)</text>
        <dbReference type="Rhea" id="RHEA:67840"/>
        <dbReference type="ChEBI" id="CHEBI:15378"/>
        <dbReference type="ChEBI" id="CHEBI:30616"/>
        <dbReference type="ChEBI" id="CHEBI:176343"/>
        <dbReference type="ChEBI" id="CHEBI:176425"/>
        <dbReference type="ChEBI" id="CHEBI:456216"/>
        <dbReference type="EC" id="2.7.1.130"/>
    </reaction>
</comment>
<evidence type="ECO:0000313" key="14">
    <source>
        <dbReference type="EMBL" id="ADY51903.1"/>
    </source>
</evidence>
<dbReference type="InterPro" id="IPR027417">
    <property type="entry name" value="P-loop_NTPase"/>
</dbReference>
<dbReference type="GO" id="GO:0009244">
    <property type="term" value="P:lipopolysaccharide core region biosynthetic process"/>
    <property type="evidence" value="ECO:0007669"/>
    <property type="project" value="TreeGrafter"/>
</dbReference>
<dbReference type="SUPFAM" id="SSF52540">
    <property type="entry name" value="P-loop containing nucleoside triphosphate hydrolases"/>
    <property type="match status" value="1"/>
</dbReference>
<dbReference type="Pfam" id="PF02606">
    <property type="entry name" value="LpxK"/>
    <property type="match status" value="1"/>
</dbReference>
<evidence type="ECO:0000256" key="10">
    <source>
        <dbReference type="ARBA" id="ARBA00022840"/>
    </source>
</evidence>
<gene>
    <name evidence="13" type="primary">lpxK</name>
    <name evidence="14" type="ordered locus">Pedsa_1336</name>
</gene>
<comment type="function">
    <text evidence="1 13">Transfers the gamma-phosphate of ATP to the 4'-position of a tetraacyldisaccharide 1-phosphate intermediate (termed DS-1-P) to form tetraacyldisaccharide 1,4'-bis-phosphate (lipid IVA).</text>
</comment>
<dbReference type="PANTHER" id="PTHR42724:SF1">
    <property type="entry name" value="TETRAACYLDISACCHARIDE 4'-KINASE, MITOCHONDRIAL-RELATED"/>
    <property type="match status" value="1"/>
</dbReference>
<dbReference type="STRING" id="762903.Pedsa_1336"/>
<keyword evidence="15" id="KW-1185">Reference proteome</keyword>
<dbReference type="RefSeq" id="WP_013632402.1">
    <property type="nucleotide sequence ID" value="NC_015177.1"/>
</dbReference>
<keyword evidence="10 13" id="KW-0067">ATP-binding</keyword>
<reference evidence="14 15" key="1">
    <citation type="journal article" date="2011" name="Stand. Genomic Sci.">
        <title>Complete genome sequence of the gliding, heparinolytic Pedobacter saltans type strain (113).</title>
        <authorList>
            <person name="Liolios K."/>
            <person name="Sikorski J."/>
            <person name="Lu M."/>
            <person name="Nolan M."/>
            <person name="Lapidus A."/>
            <person name="Lucas S."/>
            <person name="Hammon N."/>
            <person name="Deshpande S."/>
            <person name="Cheng J.F."/>
            <person name="Tapia R."/>
            <person name="Han C."/>
            <person name="Goodwin L."/>
            <person name="Pitluck S."/>
            <person name="Huntemann M."/>
            <person name="Ivanova N."/>
            <person name="Pagani I."/>
            <person name="Mavromatis K."/>
            <person name="Ovchinikova G."/>
            <person name="Pati A."/>
            <person name="Chen A."/>
            <person name="Palaniappan K."/>
            <person name="Land M."/>
            <person name="Hauser L."/>
            <person name="Brambilla E.M."/>
            <person name="Kotsyurbenko O."/>
            <person name="Rohde M."/>
            <person name="Tindall B.J."/>
            <person name="Abt B."/>
            <person name="Goker M."/>
            <person name="Detter J.C."/>
            <person name="Woyke T."/>
            <person name="Bristow J."/>
            <person name="Eisen J.A."/>
            <person name="Markowitz V."/>
            <person name="Hugenholtz P."/>
            <person name="Klenk H.P."/>
            <person name="Kyrpides N.C."/>
        </authorList>
    </citation>
    <scope>NUCLEOTIDE SEQUENCE [LARGE SCALE GENOMIC DNA]</scope>
    <source>
        <strain evidence="15">ATCC 51119 / DSM 12145 / JCM 21818 / LMG 10337 / NBRC 100064 / NCIMB 13643</strain>
    </source>
</reference>
<keyword evidence="11 13" id="KW-0443">Lipid metabolism</keyword>
<dbReference type="OrthoDB" id="9766423at2"/>
<evidence type="ECO:0000256" key="6">
    <source>
        <dbReference type="ARBA" id="ARBA00022556"/>
    </source>
</evidence>
<dbReference type="AlphaFoldDB" id="F0SEL3"/>
<dbReference type="InterPro" id="IPR003758">
    <property type="entry name" value="LpxK"/>
</dbReference>
<dbReference type="GO" id="GO:0009245">
    <property type="term" value="P:lipid A biosynthetic process"/>
    <property type="evidence" value="ECO:0007669"/>
    <property type="project" value="UniProtKB-UniRule"/>
</dbReference>
<evidence type="ECO:0000256" key="4">
    <source>
        <dbReference type="ARBA" id="ARBA00016436"/>
    </source>
</evidence>
<dbReference type="HAMAP" id="MF_00409">
    <property type="entry name" value="LpxK"/>
    <property type="match status" value="1"/>
</dbReference>
<dbReference type="GO" id="GO:0005524">
    <property type="term" value="F:ATP binding"/>
    <property type="evidence" value="ECO:0007669"/>
    <property type="project" value="UniProtKB-UniRule"/>
</dbReference>
<proteinExistence type="inferred from homology"/>
<evidence type="ECO:0000256" key="8">
    <source>
        <dbReference type="ARBA" id="ARBA00022741"/>
    </source>
</evidence>
<keyword evidence="5 13" id="KW-0444">Lipid biosynthesis</keyword>
<feature type="binding site" evidence="13">
    <location>
        <begin position="47"/>
        <end position="54"/>
    </location>
    <ligand>
        <name>ATP</name>
        <dbReference type="ChEBI" id="CHEBI:30616"/>
    </ligand>
</feature>
<comment type="pathway">
    <text evidence="2 13">Glycolipid biosynthesis; lipid IV(A) biosynthesis; lipid IV(A) from (3R)-3-hydroxytetradecanoyl-[acyl-carrier-protein] and UDP-N-acetyl-alpha-D-glucosamine: step 6/6.</text>
</comment>
<keyword evidence="9 13" id="KW-0418">Kinase</keyword>
<keyword evidence="7 13" id="KW-0808">Transferase</keyword>
<dbReference type="PANTHER" id="PTHR42724">
    <property type="entry name" value="TETRAACYLDISACCHARIDE 4'-KINASE"/>
    <property type="match status" value="1"/>
</dbReference>
<evidence type="ECO:0000256" key="11">
    <source>
        <dbReference type="ARBA" id="ARBA00023098"/>
    </source>
</evidence>
<dbReference type="GO" id="GO:0005886">
    <property type="term" value="C:plasma membrane"/>
    <property type="evidence" value="ECO:0007669"/>
    <property type="project" value="TreeGrafter"/>
</dbReference>
<evidence type="ECO:0000256" key="5">
    <source>
        <dbReference type="ARBA" id="ARBA00022516"/>
    </source>
</evidence>
<dbReference type="Proteomes" id="UP000000310">
    <property type="component" value="Chromosome"/>
</dbReference>
<evidence type="ECO:0000256" key="12">
    <source>
        <dbReference type="ARBA" id="ARBA00029757"/>
    </source>
</evidence>
<evidence type="ECO:0000256" key="3">
    <source>
        <dbReference type="ARBA" id="ARBA00012071"/>
    </source>
</evidence>
<evidence type="ECO:0000256" key="13">
    <source>
        <dbReference type="HAMAP-Rule" id="MF_00409"/>
    </source>
</evidence>
<reference evidence="15" key="2">
    <citation type="submission" date="2011-02" db="EMBL/GenBank/DDBJ databases">
        <title>The complete genome of Pedobacter saltans DSM 12145.</title>
        <authorList>
            <consortium name="US DOE Joint Genome Institute (JGI-PGF)"/>
            <person name="Lucas S."/>
            <person name="Copeland A."/>
            <person name="Lapidus A."/>
            <person name="Bruce D."/>
            <person name="Goodwin L."/>
            <person name="Pitluck S."/>
            <person name="Kyrpides N."/>
            <person name="Mavromatis K."/>
            <person name="Pagani I."/>
            <person name="Ivanova N."/>
            <person name="Ovchinnikova G."/>
            <person name="Lu M."/>
            <person name="Detter J.C."/>
            <person name="Han C."/>
            <person name="Land M."/>
            <person name="Hauser L."/>
            <person name="Markowitz V."/>
            <person name="Cheng J.-F."/>
            <person name="Hugenholtz P."/>
            <person name="Woyke T."/>
            <person name="Wu D."/>
            <person name="Tindall B."/>
            <person name="Pomrenke H.G."/>
            <person name="Brambilla E."/>
            <person name="Klenk H.-P."/>
            <person name="Eisen J.A."/>
        </authorList>
    </citation>
    <scope>NUCLEOTIDE SEQUENCE [LARGE SCALE GENOMIC DNA]</scope>
    <source>
        <strain evidence="15">ATCC 51119 / DSM 12145 / JCM 21818 / LMG 10337 / NBRC 100064 / NCIMB 13643</strain>
    </source>
</reference>
<dbReference type="UniPathway" id="UPA00359">
    <property type="reaction ID" value="UER00482"/>
</dbReference>
<evidence type="ECO:0000256" key="2">
    <source>
        <dbReference type="ARBA" id="ARBA00004870"/>
    </source>
</evidence>
<dbReference type="NCBIfam" id="TIGR00682">
    <property type="entry name" value="lpxK"/>
    <property type="match status" value="1"/>
</dbReference>
<keyword evidence="8 13" id="KW-0547">Nucleotide-binding</keyword>
<accession>F0SEL3</accession>
<dbReference type="eggNOG" id="COG1663">
    <property type="taxonomic scope" value="Bacteria"/>
</dbReference>
<dbReference type="EMBL" id="CP002545">
    <property type="protein sequence ID" value="ADY51903.1"/>
    <property type="molecule type" value="Genomic_DNA"/>
</dbReference>
<dbReference type="EC" id="2.7.1.130" evidence="3 13"/>
<dbReference type="KEGG" id="psn:Pedsa_1336"/>
<evidence type="ECO:0000256" key="7">
    <source>
        <dbReference type="ARBA" id="ARBA00022679"/>
    </source>
</evidence>
<comment type="similarity">
    <text evidence="13">Belongs to the LpxK family.</text>
</comment>
<protein>
    <recommendedName>
        <fullName evidence="4 13">Tetraacyldisaccharide 4'-kinase</fullName>
        <ecNumber evidence="3 13">2.7.1.130</ecNumber>
    </recommendedName>
    <alternativeName>
        <fullName evidence="12 13">Lipid A 4'-kinase</fullName>
    </alternativeName>
</protein>
<evidence type="ECO:0000313" key="15">
    <source>
        <dbReference type="Proteomes" id="UP000000310"/>
    </source>
</evidence>
<evidence type="ECO:0000256" key="1">
    <source>
        <dbReference type="ARBA" id="ARBA00002274"/>
    </source>
</evidence>
<sequence>MNYLRLLLLPISAVYGLVVWLRNRLYDFGVFSSTSFDLPVISVGNLEVGGSGKTPLTEYLIKLLSGYRLATLSRGYGRKTKGFRWVKEHDDSTLSGDEPAQIKNKFPAIDVSVCEDRVAGVKQLQHNHDLILLDDAYQHRAIKPGFNVLVFNYYNLNKLRFLLPAGNYRDLFVERKRADILLISKCPQQLNTTRRDEIIRKMKPLNNQKVVFSSIGYSNDIKNIFAGQLKPVNTINKDTHVLLITGIANPLPLVNEIRKYTDNIIHHFYPDHHLFSTKNMLKLVEAFQDIEATDKVIITTEKDAVRLNITENRKHIYTLPVYQWPIEIVFLDKDKSVFDQEILNYVISNKRSDRIH</sequence>
<name>F0SEL3_PSESL</name>
<organism evidence="14 15">
    <name type="scientific">Pseudopedobacter saltans (strain ATCC 51119 / DSM 12145 / JCM 21818 / CCUG 39354 / LMG 10337 / NBRC 100064 / NCIMB 13643)</name>
    <name type="common">Pedobacter saltans</name>
    <dbReference type="NCBI Taxonomy" id="762903"/>
    <lineage>
        <taxon>Bacteria</taxon>
        <taxon>Pseudomonadati</taxon>
        <taxon>Bacteroidota</taxon>
        <taxon>Sphingobacteriia</taxon>
        <taxon>Sphingobacteriales</taxon>
        <taxon>Sphingobacteriaceae</taxon>
        <taxon>Pseudopedobacter</taxon>
    </lineage>
</organism>
<dbReference type="GO" id="GO:0009029">
    <property type="term" value="F:lipid-A 4'-kinase activity"/>
    <property type="evidence" value="ECO:0007669"/>
    <property type="project" value="UniProtKB-UniRule"/>
</dbReference>
<evidence type="ECO:0000256" key="9">
    <source>
        <dbReference type="ARBA" id="ARBA00022777"/>
    </source>
</evidence>
<dbReference type="HOGENOM" id="CLU_038816_6_0_10"/>
<keyword evidence="6 13" id="KW-0441">Lipid A biosynthesis</keyword>